<evidence type="ECO:0000256" key="4">
    <source>
        <dbReference type="ARBA" id="ARBA00023203"/>
    </source>
</evidence>
<keyword evidence="4 6" id="KW-0009">Actin-binding</keyword>
<dbReference type="Pfam" id="PF04045">
    <property type="entry name" value="P34-Arc"/>
    <property type="match status" value="1"/>
</dbReference>
<sequence>MLQLSVDNLLIKKSFEELIASPVLVDRIVSDFDYTTYHLSTPESKTKLLFSIQSKAFKDLQKYGAIEKLHSVYGEFETGTTEPGYDYSIYIDLEEIAKLDTEQQQDFIEKMALLKRNMLAAPFEAAFAEYEKLNAQYQQSGVEPDTRSAVYEINYRDEESIYITPSFDRVTVIFSTIFKDETDTIFGRVFLQEFVDARRRAVQNAPQVLYSHKEPPLEIRDLIKYSPNEKKGYITFVLFPRHLVPQKKDNTISHIQLFRNYFHYHIKCSKAYMHSRMRSRVNQYLKVLNRAKPENEEAAERKTATGRRFQTSH</sequence>
<keyword evidence="3 6" id="KW-0963">Cytoplasm</keyword>
<dbReference type="InterPro" id="IPR034666">
    <property type="entry name" value="ARPC2/4"/>
</dbReference>
<comment type="function">
    <text evidence="6">Functions as actin-binding component of the Arp2/3 complex which is involved in regulation of actin polymerization and together with an activating nucleation-promoting factor (NPF) mediates the formation of branched actin networks.</text>
</comment>
<dbReference type="GO" id="GO:0030041">
    <property type="term" value="P:actin filament polymerization"/>
    <property type="evidence" value="ECO:0007669"/>
    <property type="project" value="InterPro"/>
</dbReference>
<evidence type="ECO:0000256" key="5">
    <source>
        <dbReference type="ARBA" id="ARBA00023212"/>
    </source>
</evidence>
<dbReference type="GO" id="GO:0005200">
    <property type="term" value="F:structural constituent of cytoskeleton"/>
    <property type="evidence" value="ECO:0007669"/>
    <property type="project" value="TreeGrafter"/>
</dbReference>
<evidence type="ECO:0000256" key="7">
    <source>
        <dbReference type="SAM" id="MobiDB-lite"/>
    </source>
</evidence>
<dbReference type="GO" id="GO:0034314">
    <property type="term" value="P:Arp2/3 complex-mediated actin nucleation"/>
    <property type="evidence" value="ECO:0007669"/>
    <property type="project" value="InterPro"/>
</dbReference>
<comment type="subunit">
    <text evidence="6">Component of the Arp2/3 complex.</text>
</comment>
<dbReference type="GO" id="GO:0051015">
    <property type="term" value="F:actin filament binding"/>
    <property type="evidence" value="ECO:0007669"/>
    <property type="project" value="TreeGrafter"/>
</dbReference>
<organism evidence="8">
    <name type="scientific">Cyberlindnera fabianii</name>
    <name type="common">Yeast</name>
    <name type="synonym">Hansenula fabianii</name>
    <dbReference type="NCBI Taxonomy" id="36022"/>
    <lineage>
        <taxon>Eukaryota</taxon>
        <taxon>Fungi</taxon>
        <taxon>Dikarya</taxon>
        <taxon>Ascomycota</taxon>
        <taxon>Saccharomycotina</taxon>
        <taxon>Saccharomycetes</taxon>
        <taxon>Phaffomycetales</taxon>
        <taxon>Phaffomycetaceae</taxon>
        <taxon>Cyberlindnera</taxon>
    </lineage>
</organism>
<dbReference type="SUPFAM" id="SSF69645">
    <property type="entry name" value="Arp2/3 complex subunits"/>
    <property type="match status" value="2"/>
</dbReference>
<reference evidence="8" key="1">
    <citation type="journal article" date="2014" name="Genome Announc.">
        <title>Genome sequence of the yeast Cyberlindnera fabianii (Hansenula fabianii).</title>
        <authorList>
            <person name="Freel K.C."/>
            <person name="Sarilar V."/>
            <person name="Neuveglise C."/>
            <person name="Devillers H."/>
            <person name="Friedrich A."/>
            <person name="Schacherer J."/>
        </authorList>
    </citation>
    <scope>NUCLEOTIDE SEQUENCE</scope>
    <source>
        <strain evidence="8">YJS4271</strain>
    </source>
</reference>
<dbReference type="PANTHER" id="PTHR12058:SF0">
    <property type="entry name" value="ACTIN-RELATED PROTEIN 2_3 COMPLEX SUBUNIT 2"/>
    <property type="match status" value="1"/>
</dbReference>
<evidence type="ECO:0000313" key="8">
    <source>
        <dbReference type="EMBL" id="CDR38897.1"/>
    </source>
</evidence>
<feature type="compositionally biased region" description="Basic and acidic residues" evidence="7">
    <location>
        <begin position="293"/>
        <end position="303"/>
    </location>
</feature>
<dbReference type="InterPro" id="IPR007188">
    <property type="entry name" value="ARPC2"/>
</dbReference>
<keyword evidence="5 6" id="KW-0206">Cytoskeleton</keyword>
<comment type="similarity">
    <text evidence="2 6">Belongs to the ARPC2 family.</text>
</comment>
<dbReference type="GO" id="GO:0005885">
    <property type="term" value="C:Arp2/3 protein complex"/>
    <property type="evidence" value="ECO:0007669"/>
    <property type="project" value="InterPro"/>
</dbReference>
<feature type="region of interest" description="Disordered" evidence="7">
    <location>
        <begin position="293"/>
        <end position="313"/>
    </location>
</feature>
<evidence type="ECO:0000256" key="6">
    <source>
        <dbReference type="RuleBase" id="RU364015"/>
    </source>
</evidence>
<dbReference type="AlphaFoldDB" id="A0A061AW06"/>
<comment type="subcellular location">
    <subcellularLocation>
        <location evidence="1 6">Cytoplasm</location>
        <location evidence="1 6">Cytoskeleton</location>
    </subcellularLocation>
</comment>
<protein>
    <recommendedName>
        <fullName evidence="6">Arp2/3 complex 34 kDa subunit</fullName>
    </recommendedName>
</protein>
<evidence type="ECO:0000256" key="3">
    <source>
        <dbReference type="ARBA" id="ARBA00022490"/>
    </source>
</evidence>
<dbReference type="EMBL" id="LK052887">
    <property type="protein sequence ID" value="CDR38897.1"/>
    <property type="molecule type" value="Genomic_DNA"/>
</dbReference>
<gene>
    <name evidence="8" type="ORF">CYFA0S_02e08108g</name>
</gene>
<evidence type="ECO:0000256" key="1">
    <source>
        <dbReference type="ARBA" id="ARBA00004245"/>
    </source>
</evidence>
<dbReference type="PhylomeDB" id="A0A061AW06"/>
<accession>A0A061AW06</accession>
<dbReference type="PANTHER" id="PTHR12058">
    <property type="entry name" value="ARP2/3 COMPLEX 34 KDA SUBUNIT"/>
    <property type="match status" value="1"/>
</dbReference>
<evidence type="ECO:0000256" key="2">
    <source>
        <dbReference type="ARBA" id="ARBA00007192"/>
    </source>
</evidence>
<dbReference type="Gene3D" id="3.30.1460.20">
    <property type="match status" value="2"/>
</dbReference>
<dbReference type="FunFam" id="3.30.1460.20:FF:000003">
    <property type="entry name" value="Arp2/3 complex 34 kDa subunit"/>
    <property type="match status" value="1"/>
</dbReference>
<proteinExistence type="inferred from homology"/>
<dbReference type="OrthoDB" id="148331at2759"/>
<name>A0A061AW06_CYBFA</name>